<evidence type="ECO:0000259" key="4">
    <source>
        <dbReference type="PROSITE" id="PS51827"/>
    </source>
</evidence>
<dbReference type="Proteomes" id="UP001497472">
    <property type="component" value="Unassembled WGS sequence"/>
</dbReference>
<evidence type="ECO:0000313" key="5">
    <source>
        <dbReference type="EMBL" id="CAK1548818.1"/>
    </source>
</evidence>
<gene>
    <name evidence="5" type="ORF">LNINA_LOCUS8170</name>
</gene>
<dbReference type="Pfam" id="PF01424">
    <property type="entry name" value="R3H"/>
    <property type="match status" value="1"/>
</dbReference>
<keyword evidence="6" id="KW-1185">Reference proteome</keyword>
<dbReference type="SMART" id="SM00443">
    <property type="entry name" value="G_patch"/>
    <property type="match status" value="1"/>
</dbReference>
<dbReference type="InterPro" id="IPR036867">
    <property type="entry name" value="R3H_dom_sf"/>
</dbReference>
<protein>
    <recommendedName>
        <fullName evidence="7">NF-kappa-B-repressing factor</fullName>
    </recommendedName>
</protein>
<feature type="region of interest" description="Disordered" evidence="1">
    <location>
        <begin position="503"/>
        <end position="526"/>
    </location>
</feature>
<evidence type="ECO:0000256" key="1">
    <source>
        <dbReference type="SAM" id="MobiDB-lite"/>
    </source>
</evidence>
<dbReference type="InterPro" id="IPR001374">
    <property type="entry name" value="R3H_dom"/>
</dbReference>
<dbReference type="EMBL" id="CAVLEF010000011">
    <property type="protein sequence ID" value="CAK1548818.1"/>
    <property type="molecule type" value="Genomic_DNA"/>
</dbReference>
<organism evidence="5 6">
    <name type="scientific">Leptosia nina</name>
    <dbReference type="NCBI Taxonomy" id="320188"/>
    <lineage>
        <taxon>Eukaryota</taxon>
        <taxon>Metazoa</taxon>
        <taxon>Ecdysozoa</taxon>
        <taxon>Arthropoda</taxon>
        <taxon>Hexapoda</taxon>
        <taxon>Insecta</taxon>
        <taxon>Pterygota</taxon>
        <taxon>Neoptera</taxon>
        <taxon>Endopterygota</taxon>
        <taxon>Lepidoptera</taxon>
        <taxon>Glossata</taxon>
        <taxon>Ditrysia</taxon>
        <taxon>Papilionoidea</taxon>
        <taxon>Pieridae</taxon>
        <taxon>Pierinae</taxon>
        <taxon>Leptosia</taxon>
    </lineage>
</organism>
<dbReference type="AlphaFoldDB" id="A0AAV1JK84"/>
<dbReference type="PANTHER" id="PTHR48430:SF1">
    <property type="entry name" value="PARTNER OF XRN-2 PROTEIN 1"/>
    <property type="match status" value="1"/>
</dbReference>
<reference evidence="5 6" key="1">
    <citation type="submission" date="2023-11" db="EMBL/GenBank/DDBJ databases">
        <authorList>
            <person name="Okamura Y."/>
        </authorList>
    </citation>
    <scope>NUCLEOTIDE SEQUENCE [LARGE SCALE GENOMIC DNA]</scope>
</reference>
<accession>A0AAV1JK84</accession>
<dbReference type="GO" id="GO:0003676">
    <property type="term" value="F:nucleic acid binding"/>
    <property type="evidence" value="ECO:0007669"/>
    <property type="project" value="UniProtKB-UniRule"/>
</dbReference>
<dbReference type="SUPFAM" id="SSF82708">
    <property type="entry name" value="R3H domain"/>
    <property type="match status" value="1"/>
</dbReference>
<dbReference type="Pfam" id="PF11952">
    <property type="entry name" value="XTBD"/>
    <property type="match status" value="1"/>
</dbReference>
<feature type="compositionally biased region" description="Basic and acidic residues" evidence="1">
    <location>
        <begin position="516"/>
        <end position="526"/>
    </location>
</feature>
<evidence type="ECO:0008006" key="7">
    <source>
        <dbReference type="Google" id="ProtNLM"/>
    </source>
</evidence>
<dbReference type="PROSITE" id="PS50174">
    <property type="entry name" value="G_PATCH"/>
    <property type="match status" value="1"/>
</dbReference>
<proteinExistence type="predicted"/>
<evidence type="ECO:0000259" key="3">
    <source>
        <dbReference type="PROSITE" id="PS51061"/>
    </source>
</evidence>
<dbReference type="PROSITE" id="PS51827">
    <property type="entry name" value="XTBD"/>
    <property type="match status" value="1"/>
</dbReference>
<sequence>MSWDIDRYREEHESEEHWQLRREFMERWKNEYSEERLVCLAQVFANIEFLGCRYPIETMQDIARLSHDIAKDYRSEKRSKLQRTFVSASDAAEDRAKGIKREGGVIKAAPNAKSQKIDFVKQGEIVDIQETSDEIIEVPGSDDEKHSENATINVTECSNEVDEKLCYKSNKVLSNRYLEEMSNMSCLNIELFRKSMFNTSFGKFVLIVRTWIPKINNIQYSCDSCKLRLDTQYEDNIMTLTLNGKQLAQASGSTKGSAKNNIEKVAWNRLIEESICLLIKERWIAQEDRQISMCDVSGRKASIETFGTPIESTVATKMMKLMGWKGGGLGANAQGIDEPIKPKLQMVNRAGLGSKSLNMSQLRRKGMELMKRFFASDELDVDLVFSNEFSSDERSVLHLCAKRAGLASKSYGAEAERFLVVKKKLDIFAKVEEVVAKGVGSSFIKPNNVPRVGRSNEADGPFDQGMMGYVIKTIPSKNIPRMGRRNFDSGSRYDIPKLYQLSSNDLQPYEDGSQDEQVRESLFETK</sequence>
<dbReference type="PROSITE" id="PS51061">
    <property type="entry name" value="R3H"/>
    <property type="match status" value="1"/>
</dbReference>
<feature type="domain" description="G-patch" evidence="2">
    <location>
        <begin position="311"/>
        <end position="357"/>
    </location>
</feature>
<dbReference type="Gene3D" id="3.30.1370.50">
    <property type="entry name" value="R3H-like domain"/>
    <property type="match status" value="1"/>
</dbReference>
<feature type="domain" description="R3H" evidence="3">
    <location>
        <begin position="361"/>
        <end position="425"/>
    </location>
</feature>
<dbReference type="InterPro" id="IPR000467">
    <property type="entry name" value="G_patch_dom"/>
</dbReference>
<name>A0AAV1JK84_9NEOP</name>
<dbReference type="InterPro" id="IPR021859">
    <property type="entry name" value="XTBD"/>
</dbReference>
<comment type="caution">
    <text evidence="5">The sequence shown here is derived from an EMBL/GenBank/DDBJ whole genome shotgun (WGS) entry which is preliminary data.</text>
</comment>
<dbReference type="PANTHER" id="PTHR48430">
    <property type="entry name" value="PARTNER OF XRN-2 PROTEIN 1"/>
    <property type="match status" value="1"/>
</dbReference>
<evidence type="ECO:0000259" key="2">
    <source>
        <dbReference type="PROSITE" id="PS50174"/>
    </source>
</evidence>
<dbReference type="Pfam" id="PF01585">
    <property type="entry name" value="G-patch"/>
    <property type="match status" value="1"/>
</dbReference>
<evidence type="ECO:0000313" key="6">
    <source>
        <dbReference type="Proteomes" id="UP001497472"/>
    </source>
</evidence>
<feature type="domain" description="XRN2-binding (XTBD)" evidence="4">
    <location>
        <begin position="5"/>
        <end position="89"/>
    </location>
</feature>